<evidence type="ECO:0000313" key="4">
    <source>
        <dbReference type="Proteomes" id="UP000190367"/>
    </source>
</evidence>
<evidence type="ECO:0000256" key="1">
    <source>
        <dbReference type="SAM" id="Phobius"/>
    </source>
</evidence>
<evidence type="ECO:0000259" key="2">
    <source>
        <dbReference type="Pfam" id="PF10882"/>
    </source>
</evidence>
<feature type="transmembrane region" description="Helical" evidence="1">
    <location>
        <begin position="12"/>
        <end position="31"/>
    </location>
</feature>
<dbReference type="STRING" id="634771.SAMN04488128_107189"/>
<feature type="domain" description="Bacterial Pleckstrin homology" evidence="2">
    <location>
        <begin position="62"/>
        <end position="158"/>
    </location>
</feature>
<dbReference type="EMBL" id="FUWZ01000007">
    <property type="protein sequence ID" value="SKA46129.1"/>
    <property type="molecule type" value="Genomic_DNA"/>
</dbReference>
<dbReference type="Proteomes" id="UP000190367">
    <property type="component" value="Unassembled WGS sequence"/>
</dbReference>
<organism evidence="3 4">
    <name type="scientific">Chitinophaga eiseniae</name>
    <dbReference type="NCBI Taxonomy" id="634771"/>
    <lineage>
        <taxon>Bacteria</taxon>
        <taxon>Pseudomonadati</taxon>
        <taxon>Bacteroidota</taxon>
        <taxon>Chitinophagia</taxon>
        <taxon>Chitinophagales</taxon>
        <taxon>Chitinophagaceae</taxon>
        <taxon>Chitinophaga</taxon>
    </lineage>
</organism>
<accession>A0A1T4U0V6</accession>
<dbReference type="AlphaFoldDB" id="A0A1T4U0V6"/>
<keyword evidence="1" id="KW-0812">Transmembrane</keyword>
<keyword evidence="4" id="KW-1185">Reference proteome</keyword>
<dbReference type="InterPro" id="IPR027783">
    <property type="entry name" value="Bacterial_PH-related"/>
</dbReference>
<dbReference type="OrthoDB" id="665374at2"/>
<sequence length="167" mass="18588">MRYAATLDGSSKIITNLTIIITLVILCRQITDVNQEAVKTSVLLFLLIPAILVAACLSPRYYKITAEGVVIKRPLFPITILFDDIVRLRSITEEELGTSSRMLGIGGIFGYLGTYRSAEIGKYQRWCTNRESLVLIESRSRKWVISPSAAEDFVKTMNGIINTANAK</sequence>
<keyword evidence="1" id="KW-0472">Membrane</keyword>
<proteinExistence type="predicted"/>
<evidence type="ECO:0000313" key="3">
    <source>
        <dbReference type="EMBL" id="SKA46129.1"/>
    </source>
</evidence>
<name>A0A1T4U0V6_9BACT</name>
<keyword evidence="1" id="KW-1133">Transmembrane helix</keyword>
<dbReference type="RefSeq" id="WP_078673006.1">
    <property type="nucleotide sequence ID" value="NZ_FUWZ01000007.1"/>
</dbReference>
<feature type="transmembrane region" description="Helical" evidence="1">
    <location>
        <begin position="37"/>
        <end position="57"/>
    </location>
</feature>
<dbReference type="Pfam" id="PF10882">
    <property type="entry name" value="bPH_5"/>
    <property type="match status" value="1"/>
</dbReference>
<gene>
    <name evidence="3" type="ORF">SAMN04488128_107189</name>
</gene>
<reference evidence="4" key="1">
    <citation type="submission" date="2017-02" db="EMBL/GenBank/DDBJ databases">
        <authorList>
            <person name="Varghese N."/>
            <person name="Submissions S."/>
        </authorList>
    </citation>
    <scope>NUCLEOTIDE SEQUENCE [LARGE SCALE GENOMIC DNA]</scope>
    <source>
        <strain evidence="4">DSM 22224</strain>
    </source>
</reference>
<protein>
    <submittedName>
        <fullName evidence="3">PH domain-containing protein</fullName>
    </submittedName>
</protein>